<gene>
    <name evidence="1" type="ORF">FL857_08710</name>
</gene>
<sequence>MCKIKIPKNIINYILKRIQKYNRIILAKSKSLDDTLKAFSNLVDAMNEITTKKDEGTKIKM</sequence>
<protein>
    <submittedName>
        <fullName evidence="1">Uncharacterized protein</fullName>
    </submittedName>
</protein>
<proteinExistence type="predicted"/>
<dbReference type="Proteomes" id="UP000319424">
    <property type="component" value="Unassembled WGS sequence"/>
</dbReference>
<reference evidence="1 2" key="1">
    <citation type="submission" date="2019-07" db="EMBL/GenBank/DDBJ databases">
        <title>Criibacterium bergeronii gen. nov., sp. nov. isolated from human clinical samples.</title>
        <authorList>
            <person name="Maheux A.F."/>
            <person name="Boudreau D.K."/>
            <person name="Berube E."/>
            <person name="Brodeur S."/>
            <person name="Bernard K.A."/>
            <person name="Abed J.Y."/>
            <person name="Ducrey E."/>
            <person name="Guay E.F."/>
            <person name="Raymond F."/>
            <person name="Corbeil J."/>
            <person name="Domingo M.-C."/>
            <person name="Roy P.H."/>
            <person name="Boissinot M."/>
            <person name="Tocheva E.I."/>
            <person name="Omar R.F."/>
        </authorList>
    </citation>
    <scope>NUCLEOTIDE SEQUENCE [LARGE SCALE GENOMIC DNA]</scope>
    <source>
        <strain evidence="1 2">CCRI-24246</strain>
    </source>
</reference>
<name>A0A552V122_9FIRM</name>
<evidence type="ECO:0000313" key="2">
    <source>
        <dbReference type="Proteomes" id="UP000319424"/>
    </source>
</evidence>
<comment type="caution">
    <text evidence="1">The sequence shown here is derived from an EMBL/GenBank/DDBJ whole genome shotgun (WGS) entry which is preliminary data.</text>
</comment>
<accession>A0A552V122</accession>
<evidence type="ECO:0000313" key="1">
    <source>
        <dbReference type="EMBL" id="TRW24155.1"/>
    </source>
</evidence>
<organism evidence="1 2">
    <name type="scientific">Criibacterium bergeronii</name>
    <dbReference type="NCBI Taxonomy" id="1871336"/>
    <lineage>
        <taxon>Bacteria</taxon>
        <taxon>Bacillati</taxon>
        <taxon>Bacillota</taxon>
        <taxon>Clostridia</taxon>
        <taxon>Peptostreptococcales</taxon>
        <taxon>Filifactoraceae</taxon>
        <taxon>Criibacterium</taxon>
    </lineage>
</organism>
<dbReference type="AlphaFoldDB" id="A0A552V122"/>
<dbReference type="EMBL" id="VJXW01000014">
    <property type="protein sequence ID" value="TRW24155.1"/>
    <property type="molecule type" value="Genomic_DNA"/>
</dbReference>